<keyword evidence="5 13" id="KW-0227">DNA damage</keyword>
<dbReference type="InterPro" id="IPR004807">
    <property type="entry name" value="UvrB"/>
</dbReference>
<dbReference type="GO" id="GO:0016887">
    <property type="term" value="F:ATP hydrolysis activity"/>
    <property type="evidence" value="ECO:0007669"/>
    <property type="project" value="InterPro"/>
</dbReference>
<dbReference type="KEGG" id="jde:Jden_1247"/>
<dbReference type="GO" id="GO:0003677">
    <property type="term" value="F:DNA binding"/>
    <property type="evidence" value="ECO:0007669"/>
    <property type="project" value="UniProtKB-UniRule"/>
</dbReference>
<feature type="domain" description="Helicase ATP-binding" evidence="17">
    <location>
        <begin position="48"/>
        <end position="211"/>
    </location>
</feature>
<dbReference type="HOGENOM" id="CLU_009621_2_1_11"/>
<evidence type="ECO:0000256" key="10">
    <source>
        <dbReference type="ARBA" id="ARBA00023236"/>
    </source>
</evidence>
<dbReference type="EMBL" id="CP001706">
    <property type="protein sequence ID" value="ACV08903.1"/>
    <property type="molecule type" value="Genomic_DNA"/>
</dbReference>
<dbReference type="HAMAP" id="MF_00204">
    <property type="entry name" value="UvrB"/>
    <property type="match status" value="1"/>
</dbReference>
<evidence type="ECO:0000256" key="14">
    <source>
        <dbReference type="RuleBase" id="RU003587"/>
    </source>
</evidence>
<dbReference type="Gene3D" id="3.40.50.300">
    <property type="entry name" value="P-loop containing nucleotide triphosphate hydrolases"/>
    <property type="match status" value="3"/>
</dbReference>
<evidence type="ECO:0000259" key="17">
    <source>
        <dbReference type="PROSITE" id="PS51192"/>
    </source>
</evidence>
<dbReference type="Gene3D" id="4.10.860.10">
    <property type="entry name" value="UVR domain"/>
    <property type="match status" value="1"/>
</dbReference>
<evidence type="ECO:0000256" key="2">
    <source>
        <dbReference type="ARBA" id="ARBA00008533"/>
    </source>
</evidence>
<dbReference type="CDD" id="cd18790">
    <property type="entry name" value="SF2_C_UvrB"/>
    <property type="match status" value="1"/>
</dbReference>
<dbReference type="CDD" id="cd17916">
    <property type="entry name" value="DEXHc_UvrB"/>
    <property type="match status" value="1"/>
</dbReference>
<keyword evidence="20" id="KW-1185">Reference proteome</keyword>
<organism evidence="19 20">
    <name type="scientific">Jonesia denitrificans (strain ATCC 14870 / DSM 20603 / BCRC 15368 / CIP 55.134 / JCM 11481 / NBRC 15587 / NCTC 10816 / Prevot 55134)</name>
    <name type="common">Listeria denitrificans</name>
    <dbReference type="NCBI Taxonomy" id="471856"/>
    <lineage>
        <taxon>Bacteria</taxon>
        <taxon>Bacillati</taxon>
        <taxon>Actinomycetota</taxon>
        <taxon>Actinomycetes</taxon>
        <taxon>Micrococcales</taxon>
        <taxon>Jonesiaceae</taxon>
        <taxon>Jonesia</taxon>
    </lineage>
</organism>
<dbReference type="GO" id="GO:0005524">
    <property type="term" value="F:ATP binding"/>
    <property type="evidence" value="ECO:0007669"/>
    <property type="project" value="UniProtKB-UniRule"/>
</dbReference>
<protein>
    <recommendedName>
        <fullName evidence="12 13">UvrABC system protein B</fullName>
        <shortName evidence="13">Protein UvrB</shortName>
    </recommendedName>
    <alternativeName>
        <fullName evidence="13">Excinuclease ABC subunit B</fullName>
    </alternativeName>
</protein>
<dbReference type="GO" id="GO:0009432">
    <property type="term" value="P:SOS response"/>
    <property type="evidence" value="ECO:0007669"/>
    <property type="project" value="UniProtKB-UniRule"/>
</dbReference>
<dbReference type="GO" id="GO:0009381">
    <property type="term" value="F:excinuclease ABC activity"/>
    <property type="evidence" value="ECO:0007669"/>
    <property type="project" value="UniProtKB-UniRule"/>
</dbReference>
<dbReference type="InterPro" id="IPR001650">
    <property type="entry name" value="Helicase_C-like"/>
</dbReference>
<dbReference type="PROSITE" id="PS50151">
    <property type="entry name" value="UVR"/>
    <property type="match status" value="1"/>
</dbReference>
<dbReference type="InterPro" id="IPR014001">
    <property type="entry name" value="Helicase_ATP-bd"/>
</dbReference>
<dbReference type="STRING" id="471856.Jden_1247"/>
<keyword evidence="8 13" id="KW-0267">Excision nuclease</keyword>
<feature type="short sequence motif" description="Beta-hairpin" evidence="13">
    <location>
        <begin position="114"/>
        <end position="137"/>
    </location>
</feature>
<comment type="function">
    <text evidence="13">The UvrABC repair system catalyzes the recognition and processing of DNA lesions. A damage recognition complex composed of 2 UvrA and 2 UvrB subunits scans DNA for abnormalities. Upon binding of the UvrA(2)B(2) complex to a putative damaged site, the DNA wraps around one UvrB monomer. DNA wrap is dependent on ATP binding by UvrB and probably causes local melting of the DNA helix, facilitating insertion of UvrB beta-hairpin between the DNA strands. Then UvrB probes one DNA strand for the presence of a lesion. If a lesion is found the UvrA subunits dissociate and the UvrB-DNA preincision complex is formed. This complex is subsequently bound by UvrC and the second UvrB is released. If no lesion is found, the DNA wraps around the other UvrB subunit that will check the other stand for damage.</text>
</comment>
<name>C7R446_JONDD</name>
<dbReference type="InterPro" id="IPR027417">
    <property type="entry name" value="P-loop_NTPase"/>
</dbReference>
<dbReference type="InterPro" id="IPR041471">
    <property type="entry name" value="UvrB_inter"/>
</dbReference>
<evidence type="ECO:0000256" key="5">
    <source>
        <dbReference type="ARBA" id="ARBA00022763"/>
    </source>
</evidence>
<keyword evidence="3 13" id="KW-0963">Cytoplasm</keyword>
<sequence length="702" mass="78779">MVRGVRGGHYVGCMSSHRELTRVDFQFDVVSEFSPSGDQPSAIAELTRRIQGGEKDVVLLGATGTGKSATSAWLIEQLQRPTLIMAPNKTLAAQLATEFRELLPNNAVEYFVSYYDYYQPEAYIAQTDTYIEKDSSINEEVERLRHSATNSLLTRRDVVVVASVSCIYGLGTPQEYVDRMVQIDVGDEIDRDGLLRHFVSMQYTRNDVAFTRGTFRVRGDTVEIIPVYEELAIRLEFFGDDIEAIYTLHPLTGEVVSQVQRIHIFPASHYVAGPERMERAIASIEAELEERLAELNRDNKLLEAQRLSMRTTYDIEMMRQVGSCSGIENYSRHIDGRAPGSAPHTLLDYFPDDFLLIIDESHVTVPQIGAMYEGDASRKRSLVEHGFRLPSAMDNRPLTWEEFTERIGQTVYLSATPGDYELALSNGTVEQIIRPTGLVDPKITVKPTKGQIDDLLDEINERTAKNERILVTTLTKKMSEDLTDYLLDKGVAVRYLHSDIDTLKRVELLRGLRLGEFDVLVGINLLREGLDLPEVSLVAILDADKQGFLRSPRSLIQTIGRAARNVSGEVHMYADSITPAMAQAIEETERRREKQIAYNTEHGVDPQPLRKKIADVTDMLAREDIDTQELLAGGYRQTTTPTPAHTPSGVPSATGDLSALITQLTEQMHQAAAELQFELAARLRDELSDLKRELRQMKDATS</sequence>
<feature type="coiled-coil region" evidence="15">
    <location>
        <begin position="285"/>
        <end position="312"/>
    </location>
</feature>
<dbReference type="Pfam" id="PF12344">
    <property type="entry name" value="UvrB"/>
    <property type="match status" value="1"/>
</dbReference>
<keyword evidence="4 13" id="KW-0547">Nucleotide-binding</keyword>
<dbReference type="NCBIfam" id="NF003673">
    <property type="entry name" value="PRK05298.1"/>
    <property type="match status" value="1"/>
</dbReference>
<evidence type="ECO:0000256" key="4">
    <source>
        <dbReference type="ARBA" id="ARBA00022741"/>
    </source>
</evidence>
<evidence type="ECO:0000256" key="8">
    <source>
        <dbReference type="ARBA" id="ARBA00022881"/>
    </source>
</evidence>
<feature type="binding site" evidence="13">
    <location>
        <begin position="61"/>
        <end position="68"/>
    </location>
    <ligand>
        <name>ATP</name>
        <dbReference type="ChEBI" id="CHEBI:30616"/>
    </ligand>
</feature>
<comment type="domain">
    <text evidence="13">The beta-hairpin motif is involved in DNA binding.</text>
</comment>
<dbReference type="AlphaFoldDB" id="C7R446"/>
<keyword evidence="10 13" id="KW-0742">SOS response</keyword>
<keyword evidence="6 13" id="KW-0228">DNA excision</keyword>
<evidence type="ECO:0000256" key="15">
    <source>
        <dbReference type="SAM" id="Coils"/>
    </source>
</evidence>
<dbReference type="SUPFAM" id="SSF52540">
    <property type="entry name" value="P-loop containing nucleoside triphosphate hydrolases"/>
    <property type="match status" value="2"/>
</dbReference>
<feature type="coiled-coil region" evidence="15">
    <location>
        <begin position="673"/>
        <end position="700"/>
    </location>
</feature>
<dbReference type="PANTHER" id="PTHR24029:SF0">
    <property type="entry name" value="UVRABC SYSTEM PROTEIN B"/>
    <property type="match status" value="1"/>
</dbReference>
<dbReference type="FunFam" id="3.40.50.300:FF:000477">
    <property type="entry name" value="UvrABC system protein B"/>
    <property type="match status" value="1"/>
</dbReference>
<dbReference type="GO" id="GO:0005737">
    <property type="term" value="C:cytoplasm"/>
    <property type="evidence" value="ECO:0007669"/>
    <property type="project" value="UniProtKB-SubCell"/>
</dbReference>
<dbReference type="GO" id="GO:0009380">
    <property type="term" value="C:excinuclease repair complex"/>
    <property type="evidence" value="ECO:0007669"/>
    <property type="project" value="InterPro"/>
</dbReference>
<evidence type="ECO:0000256" key="11">
    <source>
        <dbReference type="ARBA" id="ARBA00026033"/>
    </source>
</evidence>
<gene>
    <name evidence="13" type="primary">uvrB</name>
    <name evidence="19" type="ordered locus">Jden_1247</name>
</gene>
<evidence type="ECO:0000256" key="9">
    <source>
        <dbReference type="ARBA" id="ARBA00023204"/>
    </source>
</evidence>
<evidence type="ECO:0000313" key="19">
    <source>
        <dbReference type="EMBL" id="ACV08903.1"/>
    </source>
</evidence>
<dbReference type="Pfam" id="PF04851">
    <property type="entry name" value="ResIII"/>
    <property type="match status" value="1"/>
</dbReference>
<reference evidence="19 20" key="1">
    <citation type="journal article" date="2009" name="Stand. Genomic Sci.">
        <title>Complete genome sequence of Jonesia denitrificans type strain (Prevot 55134).</title>
        <authorList>
            <person name="Pukall R."/>
            <person name="Gehrich-Schroter G."/>
            <person name="Lapidus A."/>
            <person name="Nolan M."/>
            <person name="Glavina Del Rio T."/>
            <person name="Lucas S."/>
            <person name="Chen F."/>
            <person name="Tice H."/>
            <person name="Pitluck S."/>
            <person name="Cheng J.F."/>
            <person name="Copeland A."/>
            <person name="Saunders E."/>
            <person name="Brettin T."/>
            <person name="Detter J.C."/>
            <person name="Bruce D."/>
            <person name="Goodwin L."/>
            <person name="Pati A."/>
            <person name="Ivanova N."/>
            <person name="Mavromatis K."/>
            <person name="Ovchinnikova G."/>
            <person name="Chen A."/>
            <person name="Palaniappan K."/>
            <person name="Land M."/>
            <person name="Hauser L."/>
            <person name="Chang Y.J."/>
            <person name="Jeffries C.D."/>
            <person name="Chain P."/>
            <person name="Goker M."/>
            <person name="Bristow J."/>
            <person name="Eisen J.A."/>
            <person name="Markowitz V."/>
            <person name="Hugenholtz P."/>
            <person name="Kyrpides N.C."/>
            <person name="Klenk H.P."/>
            <person name="Han C."/>
        </authorList>
    </citation>
    <scope>NUCLEOTIDE SEQUENCE [LARGE SCALE GENOMIC DNA]</scope>
    <source>
        <strain evidence="20">ATCC 14870 / DSM 20603 / BCRC 15368 / CIP 55.134 / JCM 11481 / NBRC 15587 / NCTC 10816 / Prevot 55134</strain>
    </source>
</reference>
<dbReference type="PANTHER" id="PTHR24029">
    <property type="entry name" value="UVRABC SYSTEM PROTEIN B"/>
    <property type="match status" value="1"/>
</dbReference>
<evidence type="ECO:0000256" key="1">
    <source>
        <dbReference type="ARBA" id="ARBA00004496"/>
    </source>
</evidence>
<dbReference type="PROSITE" id="PS51194">
    <property type="entry name" value="HELICASE_CTER"/>
    <property type="match status" value="1"/>
</dbReference>
<evidence type="ECO:0000259" key="16">
    <source>
        <dbReference type="PROSITE" id="PS50151"/>
    </source>
</evidence>
<dbReference type="SUPFAM" id="SSF46600">
    <property type="entry name" value="C-terminal UvrC-binding domain of UvrB"/>
    <property type="match status" value="1"/>
</dbReference>
<proteinExistence type="inferred from homology"/>
<keyword evidence="7 13" id="KW-0067">ATP-binding</keyword>
<feature type="domain" description="UVR" evidence="16">
    <location>
        <begin position="658"/>
        <end position="693"/>
    </location>
</feature>
<comment type="similarity">
    <text evidence="2 13 14">Belongs to the UvrB family.</text>
</comment>
<dbReference type="Pfam" id="PF17757">
    <property type="entry name" value="UvrB_inter"/>
    <property type="match status" value="1"/>
</dbReference>
<comment type="subunit">
    <text evidence="11 13 14">Forms a heterotetramer with UvrA during the search for lesions. Interacts with UvrC in an incision complex.</text>
</comment>
<dbReference type="InterPro" id="IPR036876">
    <property type="entry name" value="UVR_dom_sf"/>
</dbReference>
<evidence type="ECO:0000256" key="6">
    <source>
        <dbReference type="ARBA" id="ARBA00022769"/>
    </source>
</evidence>
<dbReference type="GO" id="GO:0006289">
    <property type="term" value="P:nucleotide-excision repair"/>
    <property type="evidence" value="ECO:0007669"/>
    <property type="project" value="UniProtKB-UniRule"/>
</dbReference>
<dbReference type="eggNOG" id="COG0556">
    <property type="taxonomic scope" value="Bacteria"/>
</dbReference>
<evidence type="ECO:0000256" key="12">
    <source>
        <dbReference type="ARBA" id="ARBA00029504"/>
    </source>
</evidence>
<dbReference type="InterPro" id="IPR006935">
    <property type="entry name" value="Helicase/UvrB_N"/>
</dbReference>
<evidence type="ECO:0000259" key="18">
    <source>
        <dbReference type="PROSITE" id="PS51194"/>
    </source>
</evidence>
<feature type="domain" description="Helicase C-terminal" evidence="18">
    <location>
        <begin position="451"/>
        <end position="617"/>
    </location>
</feature>
<dbReference type="SMART" id="SM00487">
    <property type="entry name" value="DEXDc"/>
    <property type="match status" value="1"/>
</dbReference>
<keyword evidence="9 13" id="KW-0234">DNA repair</keyword>
<evidence type="ECO:0000313" key="20">
    <source>
        <dbReference type="Proteomes" id="UP000000628"/>
    </source>
</evidence>
<dbReference type="NCBIfam" id="TIGR00631">
    <property type="entry name" value="uvrb"/>
    <property type="match status" value="1"/>
</dbReference>
<dbReference type="Pfam" id="PF00271">
    <property type="entry name" value="Helicase_C"/>
    <property type="match status" value="1"/>
</dbReference>
<dbReference type="InterPro" id="IPR024759">
    <property type="entry name" value="UvrB_YAD/RRR_dom"/>
</dbReference>
<evidence type="ECO:0000256" key="7">
    <source>
        <dbReference type="ARBA" id="ARBA00022840"/>
    </source>
</evidence>
<comment type="subcellular location">
    <subcellularLocation>
        <location evidence="1 13 14">Cytoplasm</location>
    </subcellularLocation>
</comment>
<dbReference type="Pfam" id="PF02151">
    <property type="entry name" value="UVR"/>
    <property type="match status" value="1"/>
</dbReference>
<evidence type="ECO:0000256" key="3">
    <source>
        <dbReference type="ARBA" id="ARBA00022490"/>
    </source>
</evidence>
<dbReference type="Proteomes" id="UP000000628">
    <property type="component" value="Chromosome"/>
</dbReference>
<dbReference type="InterPro" id="IPR001943">
    <property type="entry name" value="UVR_dom"/>
</dbReference>
<dbReference type="SMART" id="SM00490">
    <property type="entry name" value="HELICc"/>
    <property type="match status" value="1"/>
</dbReference>
<dbReference type="PROSITE" id="PS51192">
    <property type="entry name" value="HELICASE_ATP_BIND_1"/>
    <property type="match status" value="1"/>
</dbReference>
<keyword evidence="15" id="KW-0175">Coiled coil</keyword>
<accession>C7R446</accession>
<evidence type="ECO:0000256" key="13">
    <source>
        <dbReference type="HAMAP-Rule" id="MF_00204"/>
    </source>
</evidence>